<proteinExistence type="predicted"/>
<dbReference type="Proteomes" id="UP000828390">
    <property type="component" value="Unassembled WGS sequence"/>
</dbReference>
<reference evidence="1" key="1">
    <citation type="journal article" date="2019" name="bioRxiv">
        <title>The Genome of the Zebra Mussel, Dreissena polymorpha: A Resource for Invasive Species Research.</title>
        <authorList>
            <person name="McCartney M.A."/>
            <person name="Auch B."/>
            <person name="Kono T."/>
            <person name="Mallez S."/>
            <person name="Zhang Y."/>
            <person name="Obille A."/>
            <person name="Becker A."/>
            <person name="Abrahante J.E."/>
            <person name="Garbe J."/>
            <person name="Badalamenti J.P."/>
            <person name="Herman A."/>
            <person name="Mangelson H."/>
            <person name="Liachko I."/>
            <person name="Sullivan S."/>
            <person name="Sone E.D."/>
            <person name="Koren S."/>
            <person name="Silverstein K.A.T."/>
            <person name="Beckman K.B."/>
            <person name="Gohl D.M."/>
        </authorList>
    </citation>
    <scope>NUCLEOTIDE SEQUENCE</scope>
    <source>
        <strain evidence="1">Duluth1</strain>
        <tissue evidence="1">Whole animal</tissue>
    </source>
</reference>
<dbReference type="EMBL" id="JAIWYP010000008">
    <property type="protein sequence ID" value="KAH3789119.1"/>
    <property type="molecule type" value="Genomic_DNA"/>
</dbReference>
<keyword evidence="2" id="KW-1185">Reference proteome</keyword>
<dbReference type="AlphaFoldDB" id="A0A9D4F0K8"/>
<comment type="caution">
    <text evidence="1">The sequence shown here is derived from an EMBL/GenBank/DDBJ whole genome shotgun (WGS) entry which is preliminary data.</text>
</comment>
<name>A0A9D4F0K8_DREPO</name>
<sequence length="53" mass="5990">MAANIKRVVETDMLGYRKGDKYLSSIVTNGFTNLAAKPQFIDDDSKVSIQYIY</sequence>
<organism evidence="1 2">
    <name type="scientific">Dreissena polymorpha</name>
    <name type="common">Zebra mussel</name>
    <name type="synonym">Mytilus polymorpha</name>
    <dbReference type="NCBI Taxonomy" id="45954"/>
    <lineage>
        <taxon>Eukaryota</taxon>
        <taxon>Metazoa</taxon>
        <taxon>Spiralia</taxon>
        <taxon>Lophotrochozoa</taxon>
        <taxon>Mollusca</taxon>
        <taxon>Bivalvia</taxon>
        <taxon>Autobranchia</taxon>
        <taxon>Heteroconchia</taxon>
        <taxon>Euheterodonta</taxon>
        <taxon>Imparidentia</taxon>
        <taxon>Neoheterodontei</taxon>
        <taxon>Myida</taxon>
        <taxon>Dreissenoidea</taxon>
        <taxon>Dreissenidae</taxon>
        <taxon>Dreissena</taxon>
    </lineage>
</organism>
<evidence type="ECO:0000313" key="1">
    <source>
        <dbReference type="EMBL" id="KAH3789119.1"/>
    </source>
</evidence>
<protein>
    <submittedName>
        <fullName evidence="1">Uncharacterized protein</fullName>
    </submittedName>
</protein>
<gene>
    <name evidence="1" type="ORF">DPMN_167289</name>
</gene>
<evidence type="ECO:0000313" key="2">
    <source>
        <dbReference type="Proteomes" id="UP000828390"/>
    </source>
</evidence>
<reference evidence="1" key="2">
    <citation type="submission" date="2020-11" db="EMBL/GenBank/DDBJ databases">
        <authorList>
            <person name="McCartney M.A."/>
            <person name="Auch B."/>
            <person name="Kono T."/>
            <person name="Mallez S."/>
            <person name="Becker A."/>
            <person name="Gohl D.M."/>
            <person name="Silverstein K.A.T."/>
            <person name="Koren S."/>
            <person name="Bechman K.B."/>
            <person name="Herman A."/>
            <person name="Abrahante J.E."/>
            <person name="Garbe J."/>
        </authorList>
    </citation>
    <scope>NUCLEOTIDE SEQUENCE</scope>
    <source>
        <strain evidence="1">Duluth1</strain>
        <tissue evidence="1">Whole animal</tissue>
    </source>
</reference>
<accession>A0A9D4F0K8</accession>